<reference evidence="4 5" key="1">
    <citation type="journal article" date="2015" name="Nature">
        <title>rRNA introns, odd ribosomes, and small enigmatic genomes across a large radiation of phyla.</title>
        <authorList>
            <person name="Brown C.T."/>
            <person name="Hug L.A."/>
            <person name="Thomas B.C."/>
            <person name="Sharon I."/>
            <person name="Castelle C.J."/>
            <person name="Singh A."/>
            <person name="Wilkins M.J."/>
            <person name="Williams K.H."/>
            <person name="Banfield J.F."/>
        </authorList>
    </citation>
    <scope>NUCLEOTIDE SEQUENCE [LARGE SCALE GENOMIC DNA]</scope>
</reference>
<dbReference type="EMBL" id="LCDO01000001">
    <property type="protein sequence ID" value="KKS57538.1"/>
    <property type="molecule type" value="Genomic_DNA"/>
</dbReference>
<protein>
    <submittedName>
        <fullName evidence="4">Glycosyltransferase, group 1 family protein</fullName>
    </submittedName>
</protein>
<accession>A0A0G1D647</accession>
<dbReference type="InterPro" id="IPR001296">
    <property type="entry name" value="Glyco_trans_1"/>
</dbReference>
<dbReference type="Proteomes" id="UP000034837">
    <property type="component" value="Unassembled WGS sequence"/>
</dbReference>
<feature type="domain" description="Glycosyltransferase subfamily 4-like N-terminal" evidence="3">
    <location>
        <begin position="60"/>
        <end position="167"/>
    </location>
</feature>
<feature type="transmembrane region" description="Helical" evidence="1">
    <location>
        <begin position="81"/>
        <end position="99"/>
    </location>
</feature>
<gene>
    <name evidence="4" type="ORF">UV20_C0001G0178</name>
</gene>
<evidence type="ECO:0000313" key="4">
    <source>
        <dbReference type="EMBL" id="KKS57538.1"/>
    </source>
</evidence>
<keyword evidence="1" id="KW-0472">Membrane</keyword>
<keyword evidence="4" id="KW-0808">Transferase</keyword>
<evidence type="ECO:0000313" key="5">
    <source>
        <dbReference type="Proteomes" id="UP000034837"/>
    </source>
</evidence>
<dbReference type="InterPro" id="IPR028098">
    <property type="entry name" value="Glyco_trans_4-like_N"/>
</dbReference>
<dbReference type="Gene3D" id="3.40.50.2000">
    <property type="entry name" value="Glycogen Phosphorylase B"/>
    <property type="match status" value="2"/>
</dbReference>
<keyword evidence="1" id="KW-0812">Transmembrane</keyword>
<proteinExistence type="predicted"/>
<evidence type="ECO:0000256" key="1">
    <source>
        <dbReference type="SAM" id="Phobius"/>
    </source>
</evidence>
<feature type="domain" description="Glycosyl transferase family 1" evidence="2">
    <location>
        <begin position="178"/>
        <end position="343"/>
    </location>
</feature>
<dbReference type="Pfam" id="PF13439">
    <property type="entry name" value="Glyco_transf_4"/>
    <property type="match status" value="1"/>
</dbReference>
<dbReference type="GO" id="GO:0016758">
    <property type="term" value="F:hexosyltransferase activity"/>
    <property type="evidence" value="ECO:0007669"/>
    <property type="project" value="TreeGrafter"/>
</dbReference>
<sequence>MNFCQFSEKIIMKNLSKQEKILFLTLDFPPLKGGVSRYYHNLVKISNLNITVLFQETLGKFWPKWIPLLFKTVKEIKKNNFDFLFIGQVLPLGYIALFIKSFFGIHYLVFTHGMDILFPQNFWWKKIWLKKILCSADWVVANSEFTKKELERLGLNSKKIIIIYPCVAFPFQINSIKSTPEEGQTILSVGRLVERKGFDKVIEAMPKILHFFPNAQYIIIGSGRYENELKKMAANLQVDKKVLFFNNLADEEISNWYQKCSVFVMPSRQIGPDAEGFGTVFLEAGAYSKPVIAGNSGGVPEAVINNQTGLIIDPESLNDLEQALIQILSDKDRAREMGEAGRRLVEERFSCQEQFAKLKEI</sequence>
<dbReference type="PANTHER" id="PTHR45947:SF3">
    <property type="entry name" value="SULFOQUINOVOSYL TRANSFERASE SQD2"/>
    <property type="match status" value="1"/>
</dbReference>
<dbReference type="CDD" id="cd03801">
    <property type="entry name" value="GT4_PimA-like"/>
    <property type="match status" value="1"/>
</dbReference>
<evidence type="ECO:0000259" key="2">
    <source>
        <dbReference type="Pfam" id="PF00534"/>
    </source>
</evidence>
<dbReference type="SUPFAM" id="SSF53756">
    <property type="entry name" value="UDP-Glycosyltransferase/glycogen phosphorylase"/>
    <property type="match status" value="1"/>
</dbReference>
<dbReference type="InterPro" id="IPR050194">
    <property type="entry name" value="Glycosyltransferase_grp1"/>
</dbReference>
<dbReference type="PANTHER" id="PTHR45947">
    <property type="entry name" value="SULFOQUINOVOSYL TRANSFERASE SQD2"/>
    <property type="match status" value="1"/>
</dbReference>
<dbReference type="Pfam" id="PF00534">
    <property type="entry name" value="Glycos_transf_1"/>
    <property type="match status" value="1"/>
</dbReference>
<organism evidence="4 5">
    <name type="scientific">Candidatus Magasanikbacteria bacterium GW2011_GWA2_42_32</name>
    <dbReference type="NCBI Taxonomy" id="1619039"/>
    <lineage>
        <taxon>Bacteria</taxon>
        <taxon>Candidatus Magasanikiibacteriota</taxon>
    </lineage>
</organism>
<name>A0A0G1D647_9BACT</name>
<dbReference type="AlphaFoldDB" id="A0A0G1D647"/>
<evidence type="ECO:0000259" key="3">
    <source>
        <dbReference type="Pfam" id="PF13439"/>
    </source>
</evidence>
<comment type="caution">
    <text evidence="4">The sequence shown here is derived from an EMBL/GenBank/DDBJ whole genome shotgun (WGS) entry which is preliminary data.</text>
</comment>
<keyword evidence="1" id="KW-1133">Transmembrane helix</keyword>